<dbReference type="PATRIC" id="fig|44574.3.peg.289"/>
<dbReference type="EMBL" id="CP011451">
    <property type="protein sequence ID" value="AKH36736.1"/>
    <property type="molecule type" value="Genomic_DNA"/>
</dbReference>
<protein>
    <submittedName>
        <fullName evidence="1">Uncharacterized protein</fullName>
    </submittedName>
</protein>
<organism evidence="1 2">
    <name type="scientific">Nitrosomonas communis</name>
    <dbReference type="NCBI Taxonomy" id="44574"/>
    <lineage>
        <taxon>Bacteria</taxon>
        <taxon>Pseudomonadati</taxon>
        <taxon>Pseudomonadota</taxon>
        <taxon>Betaproteobacteria</taxon>
        <taxon>Nitrosomonadales</taxon>
        <taxon>Nitrosomonadaceae</taxon>
        <taxon>Nitrosomonas</taxon>
    </lineage>
</organism>
<name>A0A0F7KAX4_9PROT</name>
<reference evidence="2" key="1">
    <citation type="submission" date="2015-05" db="EMBL/GenBank/DDBJ databases">
        <title>Draft genome of Nitrosomonas communis strain Nm2.</title>
        <authorList>
            <person name="Kozlowski J.A."/>
            <person name="Kits K.D."/>
            <person name="Stein L.Y."/>
        </authorList>
    </citation>
    <scope>NUCLEOTIDE SEQUENCE [LARGE SCALE GENOMIC DNA]</scope>
    <source>
        <strain evidence="2">Nm2</strain>
    </source>
</reference>
<dbReference type="AlphaFoldDB" id="A0A0F7KAX4"/>
<gene>
    <name evidence="1" type="ORF">AAW31_01210</name>
</gene>
<accession>A0A0F7KAX4</accession>
<reference evidence="1 2" key="2">
    <citation type="journal article" date="2016" name="Genome Announc.">
        <title>Genome Sequence of Nitrosomonas communis Strain Nm2, a Mesophilic Ammonia-Oxidizing Bacterium Isolated from Mediterranean Soil.</title>
        <authorList>
            <person name="Kozlowski J.A."/>
            <person name="Kits K.D."/>
            <person name="Stein L.Y."/>
        </authorList>
    </citation>
    <scope>NUCLEOTIDE SEQUENCE [LARGE SCALE GENOMIC DNA]</scope>
    <source>
        <strain evidence="1 2">Nm2</strain>
    </source>
</reference>
<dbReference type="KEGG" id="nco:AAW31_01210"/>
<dbReference type="Proteomes" id="UP000034156">
    <property type="component" value="Chromosome"/>
</dbReference>
<proteinExistence type="predicted"/>
<evidence type="ECO:0000313" key="2">
    <source>
        <dbReference type="Proteomes" id="UP000034156"/>
    </source>
</evidence>
<sequence length="63" mass="7262">MKESDIKRGFLLAKSVSHQSGYQIDKEANWAAMTGMLDLRQVPQWIINGFNNRAFRYSMSPIN</sequence>
<keyword evidence="2" id="KW-1185">Reference proteome</keyword>
<evidence type="ECO:0000313" key="1">
    <source>
        <dbReference type="EMBL" id="AKH36736.1"/>
    </source>
</evidence>